<feature type="compositionally biased region" description="Basic and acidic residues" evidence="1">
    <location>
        <begin position="379"/>
        <end position="393"/>
    </location>
</feature>
<evidence type="ECO:0000313" key="2">
    <source>
        <dbReference type="EMBL" id="PPJ50242.1"/>
    </source>
</evidence>
<dbReference type="EMBL" id="PNEN01001790">
    <property type="protein sequence ID" value="PPJ50242.1"/>
    <property type="molecule type" value="Genomic_DNA"/>
</dbReference>
<dbReference type="OrthoDB" id="3647382at2759"/>
<keyword evidence="3" id="KW-1185">Reference proteome</keyword>
<organism evidence="2 3">
    <name type="scientific">Cercospora berteroae</name>
    <dbReference type="NCBI Taxonomy" id="357750"/>
    <lineage>
        <taxon>Eukaryota</taxon>
        <taxon>Fungi</taxon>
        <taxon>Dikarya</taxon>
        <taxon>Ascomycota</taxon>
        <taxon>Pezizomycotina</taxon>
        <taxon>Dothideomycetes</taxon>
        <taxon>Dothideomycetidae</taxon>
        <taxon>Mycosphaerellales</taxon>
        <taxon>Mycosphaerellaceae</taxon>
        <taxon>Cercospora</taxon>
    </lineage>
</organism>
<evidence type="ECO:0000256" key="1">
    <source>
        <dbReference type="SAM" id="MobiDB-lite"/>
    </source>
</evidence>
<feature type="region of interest" description="Disordered" evidence="1">
    <location>
        <begin position="274"/>
        <end position="335"/>
    </location>
</feature>
<dbReference type="AlphaFoldDB" id="A0A2S6BRZ3"/>
<accession>A0A2S6BRZ3</accession>
<dbReference type="Proteomes" id="UP000237631">
    <property type="component" value="Unassembled WGS sequence"/>
</dbReference>
<reference evidence="3" key="1">
    <citation type="journal article" date="2017" name="bioRxiv">
        <title>Conservation of a gene cluster reveals novel cercosporin biosynthetic mechanisms and extends production to the genus Colletotrichum.</title>
        <authorList>
            <person name="de Jonge R."/>
            <person name="Ebert M.K."/>
            <person name="Huitt-Roehl C.R."/>
            <person name="Pal P."/>
            <person name="Suttle J.C."/>
            <person name="Spanner R.E."/>
            <person name="Neubauer J.D."/>
            <person name="Jurick W.M.II."/>
            <person name="Stott K.A."/>
            <person name="Secor G.A."/>
            <person name="Thomma B.P.H.J."/>
            <person name="Van de Peer Y."/>
            <person name="Townsend C.A."/>
            <person name="Bolton M.D."/>
        </authorList>
    </citation>
    <scope>NUCLEOTIDE SEQUENCE [LARGE SCALE GENOMIC DNA]</scope>
    <source>
        <strain evidence="3">CBS538.71</strain>
    </source>
</reference>
<feature type="region of interest" description="Disordered" evidence="1">
    <location>
        <begin position="376"/>
        <end position="400"/>
    </location>
</feature>
<name>A0A2S6BRZ3_9PEZI</name>
<sequence length="400" mass="43517">MASNSNSNAMGRLFCAYNNVANVKLSDAEEQELLQDLLDDARIILKDPGTYTAATVLPLCEQLESTLEAYNATIDGPYAGTSSIPPPPAPPKRKAAAQAQAAESGDEAASSLGVAGGKEVVPPMSDNEIDHFLASATPKTLVPACTTIIKAAEKGRWIELRCRTHCGGNCTQAGHTPLRGLSSFSTHMQYYHGVPRASDAQTLKQCFFRNVEEQEVRAILAMGTAGAPFVELVEVTEEEKKSSGSAVTTELVEVRKKGGGTRKVVARQARDMDGDEYMGGVSSSTAPQAGVTTADDTTRRHSSRIADKKRAAVQADAEQSEARPAKRQRKSRMSEETAEYEVDRLWYDVEERVYKVEQDVWRAELNGKAEEAGLLEGRAPMRTEARAETESGKRMRLMMR</sequence>
<feature type="compositionally biased region" description="Basic and acidic residues" evidence="1">
    <location>
        <begin position="296"/>
        <end position="310"/>
    </location>
</feature>
<protein>
    <submittedName>
        <fullName evidence="2">Uncharacterized protein</fullName>
    </submittedName>
</protein>
<gene>
    <name evidence="2" type="ORF">CBER1_07182</name>
</gene>
<feature type="compositionally biased region" description="Polar residues" evidence="1">
    <location>
        <begin position="281"/>
        <end position="295"/>
    </location>
</feature>
<evidence type="ECO:0000313" key="3">
    <source>
        <dbReference type="Proteomes" id="UP000237631"/>
    </source>
</evidence>
<proteinExistence type="predicted"/>
<comment type="caution">
    <text evidence="2">The sequence shown here is derived from an EMBL/GenBank/DDBJ whole genome shotgun (WGS) entry which is preliminary data.</text>
</comment>